<name>A0A074MYJ3_9SPHN</name>
<accession>A0A074MYJ3</accession>
<gene>
    <name evidence="2" type="ORF">EH32_02345</name>
</gene>
<evidence type="ECO:0000256" key="1">
    <source>
        <dbReference type="SAM" id="MobiDB-lite"/>
    </source>
</evidence>
<evidence type="ECO:0000313" key="3">
    <source>
        <dbReference type="Proteomes" id="UP000027866"/>
    </source>
</evidence>
<organism evidence="2 3">
    <name type="scientific">Erythrobacter litoralis</name>
    <dbReference type="NCBI Taxonomy" id="39960"/>
    <lineage>
        <taxon>Bacteria</taxon>
        <taxon>Pseudomonadati</taxon>
        <taxon>Pseudomonadota</taxon>
        <taxon>Alphaproteobacteria</taxon>
        <taxon>Sphingomonadales</taxon>
        <taxon>Erythrobacteraceae</taxon>
        <taxon>Erythrobacter/Porphyrobacter group</taxon>
        <taxon>Erythrobacter</taxon>
    </lineage>
</organism>
<dbReference type="KEGG" id="elq:Ga0102493_111032"/>
<sequence length="145" mass="15715">MFEKANSIFPPSQEHFRDGCAARGEASRNDAERVSASDDTPRFDDPPSEYGASGRAGDALRAIDWAELNARLGAARDLRVLLRRDAHSNIESNAASFGDAAARYFAALEQDERPVNPDHLEARKASRSILGNKQGDAATGDARDD</sequence>
<comment type="caution">
    <text evidence="2">The sequence shown here is derived from an EMBL/GenBank/DDBJ whole genome shotgun (WGS) entry which is preliminary data.</text>
</comment>
<dbReference type="PATRIC" id="fig|39960.10.peg.98"/>
<dbReference type="AlphaFoldDB" id="A0A074MYJ3"/>
<dbReference type="OrthoDB" id="7428725at2"/>
<dbReference type="RefSeq" id="WP_034905907.1">
    <property type="nucleotide sequence ID" value="NZ_CP017057.1"/>
</dbReference>
<keyword evidence="3" id="KW-1185">Reference proteome</keyword>
<feature type="region of interest" description="Disordered" evidence="1">
    <location>
        <begin position="111"/>
        <end position="145"/>
    </location>
</feature>
<feature type="compositionally biased region" description="Basic and acidic residues" evidence="1">
    <location>
        <begin position="111"/>
        <end position="124"/>
    </location>
</feature>
<protein>
    <submittedName>
        <fullName evidence="2">Uncharacterized protein</fullName>
    </submittedName>
</protein>
<dbReference type="Proteomes" id="UP000027866">
    <property type="component" value="Unassembled WGS sequence"/>
</dbReference>
<reference evidence="2 3" key="1">
    <citation type="submission" date="2014-04" db="EMBL/GenBank/DDBJ databases">
        <title>A comprehensive comparison of genomes of Erythrobacter spp. Strains.</title>
        <authorList>
            <person name="Zheng Q."/>
        </authorList>
    </citation>
    <scope>NUCLEOTIDE SEQUENCE [LARGE SCALE GENOMIC DNA]</scope>
    <source>
        <strain evidence="2 3">DSM 8509</strain>
    </source>
</reference>
<dbReference type="EMBL" id="JMIX01000012">
    <property type="protein sequence ID" value="KEO90682.1"/>
    <property type="molecule type" value="Genomic_DNA"/>
</dbReference>
<proteinExistence type="predicted"/>
<feature type="region of interest" description="Disordered" evidence="1">
    <location>
        <begin position="1"/>
        <end position="56"/>
    </location>
</feature>
<evidence type="ECO:0000313" key="2">
    <source>
        <dbReference type="EMBL" id="KEO90682.1"/>
    </source>
</evidence>
<feature type="compositionally biased region" description="Basic and acidic residues" evidence="1">
    <location>
        <begin position="14"/>
        <end position="45"/>
    </location>
</feature>